<dbReference type="Ensembl" id="ENSGMOT00000035245.1">
    <property type="protein sequence ID" value="ENSGMOP00000053277.1"/>
    <property type="gene ID" value="ENSGMOG00000028535.1"/>
</dbReference>
<dbReference type="Pfam" id="PF06312">
    <property type="entry name" value="Neurexophilin"/>
    <property type="match status" value="1"/>
</dbReference>
<dbReference type="InterPro" id="IPR057106">
    <property type="entry name" value="NXPE4_C"/>
</dbReference>
<feature type="transmembrane region" description="Helical" evidence="2">
    <location>
        <begin position="383"/>
        <end position="406"/>
    </location>
</feature>
<sequence length="665" mass="74515">MVTVEYDAVSYHALPKGLINSRHRFKYVLVFLFLAVSVFIFLLRDIVTLEGLSCHTAWLFFPPRNSSCAAYTQKTPQPSQHPVPTFCRHRGPGPTPDEALEDRRLLDAIAWPQPPAGPVPAPLNQTSDPAHSLFAILASRGLRAWRVGDQLEALVQMKDFQGRSKRHGGDFLVARLHSPALGAGVAGRVVDHLDGSYSALFPLPWAGPATATVTMVHSSEAVAVLRRLRERWPNRIFFHSLYRVGNLSETTACLPCLPPDYPLRPLCNHTDPHTGEPWYCYKPERLGCDFRVNHAMGGYQKPLYSKQEALLFRRSGAVRLLFSFVTYISGAFILVPLITRSGVNLKVVLHASGPDSIDVLPQKIGKQSHTVVHSRCYRLWRRLLMGVGGAHLYVFHLGTFVSYSFVVDGQKLENSSTRAELVKYTPAGYYYQSYWKPVGGTPARRFDTSSSITQCLTGKVINMYGDSTMRQWFEYLSAFIPVFNLHRSKMVGPLMAVDSKHNILMKYRCHGPPIRIRPVVVSELRYVANELDGLAGGPDTVVLFSVWAHFTSFPVEVYIRRMRHIRRATVRLLARGPGTLVVIRSANFVAMDQTTSTHSSDWFSLQMDGVLRAMFQGMAVVLVDAWEMTLAHHSAHNIHPPPPVIKNMVDLVLAHVCPDETDKKS</sequence>
<feature type="transmembrane region" description="Helical" evidence="2">
    <location>
        <begin position="320"/>
        <end position="339"/>
    </location>
</feature>
<dbReference type="GO" id="GO:0007399">
    <property type="term" value="P:nervous system development"/>
    <property type="evidence" value="ECO:0007669"/>
    <property type="project" value="UniProtKB-ARBA"/>
</dbReference>
<evidence type="ECO:0000313" key="5">
    <source>
        <dbReference type="Proteomes" id="UP000694546"/>
    </source>
</evidence>
<dbReference type="Gene3D" id="2.60.40.10">
    <property type="entry name" value="Immunoglobulins"/>
    <property type="match status" value="1"/>
</dbReference>
<evidence type="ECO:0000256" key="2">
    <source>
        <dbReference type="SAM" id="Phobius"/>
    </source>
</evidence>
<keyword evidence="2" id="KW-0472">Membrane</keyword>
<protein>
    <submittedName>
        <fullName evidence="4">NXPE family member 3-like</fullName>
    </submittedName>
</protein>
<organism evidence="4 5">
    <name type="scientific">Gadus morhua</name>
    <name type="common">Atlantic cod</name>
    <dbReference type="NCBI Taxonomy" id="8049"/>
    <lineage>
        <taxon>Eukaryota</taxon>
        <taxon>Metazoa</taxon>
        <taxon>Chordata</taxon>
        <taxon>Craniata</taxon>
        <taxon>Vertebrata</taxon>
        <taxon>Euteleostomi</taxon>
        <taxon>Actinopterygii</taxon>
        <taxon>Neopterygii</taxon>
        <taxon>Teleostei</taxon>
        <taxon>Neoteleostei</taxon>
        <taxon>Acanthomorphata</taxon>
        <taxon>Zeiogadaria</taxon>
        <taxon>Gadariae</taxon>
        <taxon>Gadiformes</taxon>
        <taxon>Gadoidei</taxon>
        <taxon>Gadidae</taxon>
        <taxon>Gadus</taxon>
    </lineage>
</organism>
<reference evidence="4" key="2">
    <citation type="submission" date="2025-09" db="UniProtKB">
        <authorList>
            <consortium name="Ensembl"/>
        </authorList>
    </citation>
    <scope>IDENTIFICATION</scope>
</reference>
<evidence type="ECO:0000256" key="1">
    <source>
        <dbReference type="ARBA" id="ARBA00005431"/>
    </source>
</evidence>
<dbReference type="OrthoDB" id="5950832at2759"/>
<gene>
    <name evidence="4" type="primary">LOC115553623</name>
</gene>
<feature type="transmembrane region" description="Helical" evidence="2">
    <location>
        <begin position="25"/>
        <end position="43"/>
    </location>
</feature>
<name>A0A8C5FQ59_GADMO</name>
<dbReference type="GeneTree" id="ENSGT00950000182866"/>
<dbReference type="SUPFAM" id="SSF81296">
    <property type="entry name" value="E set domains"/>
    <property type="match status" value="1"/>
</dbReference>
<dbReference type="PANTHER" id="PTHR16165">
    <property type="entry name" value="NXPE FAMILY MEMBER"/>
    <property type="match status" value="1"/>
</dbReference>
<keyword evidence="5" id="KW-1185">Reference proteome</keyword>
<dbReference type="RefSeq" id="XP_030225911.1">
    <property type="nucleotide sequence ID" value="XM_030370051.1"/>
</dbReference>
<dbReference type="AlphaFoldDB" id="A0A8C5FQ59"/>
<comment type="similarity">
    <text evidence="1">Belongs to the NXPE family.</text>
</comment>
<keyword evidence="2" id="KW-0812">Transmembrane</keyword>
<dbReference type="GeneID" id="115553623"/>
<evidence type="ECO:0000313" key="4">
    <source>
        <dbReference type="Ensembl" id="ENSGMOP00000053277.1"/>
    </source>
</evidence>
<dbReference type="PANTHER" id="PTHR16165:SF9">
    <property type="entry name" value="NXPE FAMILY MEMBER 3"/>
    <property type="match status" value="1"/>
</dbReference>
<accession>A0A8C5FQ59</accession>
<dbReference type="InterPro" id="IPR013783">
    <property type="entry name" value="Ig-like_fold"/>
</dbReference>
<feature type="domain" description="NXPE C-terminal" evidence="3">
    <location>
        <begin position="435"/>
        <end position="657"/>
    </location>
</feature>
<dbReference type="Proteomes" id="UP000694546">
    <property type="component" value="Chromosome 11"/>
</dbReference>
<dbReference type="InterPro" id="IPR014756">
    <property type="entry name" value="Ig_E-set"/>
</dbReference>
<reference evidence="4" key="1">
    <citation type="submission" date="2025-08" db="UniProtKB">
        <authorList>
            <consortium name="Ensembl"/>
        </authorList>
    </citation>
    <scope>IDENTIFICATION</scope>
</reference>
<evidence type="ECO:0000259" key="3">
    <source>
        <dbReference type="Pfam" id="PF24536"/>
    </source>
</evidence>
<proteinExistence type="inferred from homology"/>
<dbReference type="InterPro" id="IPR026845">
    <property type="entry name" value="NXPH/NXPE"/>
</dbReference>
<keyword evidence="2" id="KW-1133">Transmembrane helix</keyword>
<dbReference type="Pfam" id="PF24536">
    <property type="entry name" value="NXPE4_C"/>
    <property type="match status" value="1"/>
</dbReference>